<gene>
    <name evidence="1" type="ORF">CBF29_07775</name>
</gene>
<dbReference type="OrthoDB" id="2912567at2"/>
<dbReference type="InterPro" id="IPR019612">
    <property type="entry name" value="Minor_capsid_put"/>
</dbReference>
<accession>A0A430AU41</accession>
<sequence length="112" mass="13080">MLKVDPKMLVDTIKYSEYQGTDDVYQEAKYAEPIIIDYVRIDRNQVFSRDATQTKVIAEAVIFCFASATDPLPEFKEQSLIIFDGKEYILQRVITNKEPFQNVIFNYELEVL</sequence>
<keyword evidence="2" id="KW-1185">Reference proteome</keyword>
<name>A0A430AU41_9ENTE</name>
<protein>
    <recommendedName>
        <fullName evidence="3">Minor capsid protein</fullName>
    </recommendedName>
</protein>
<dbReference type="Proteomes" id="UP000287605">
    <property type="component" value="Unassembled WGS sequence"/>
</dbReference>
<evidence type="ECO:0000313" key="1">
    <source>
        <dbReference type="EMBL" id="RSU11571.1"/>
    </source>
</evidence>
<proteinExistence type="predicted"/>
<reference evidence="1 2" key="1">
    <citation type="submission" date="2017-05" db="EMBL/GenBank/DDBJ databases">
        <title>Vagococcus spp. assemblies.</title>
        <authorList>
            <person name="Gulvik C.A."/>
        </authorList>
    </citation>
    <scope>NUCLEOTIDE SEQUENCE [LARGE SCALE GENOMIC DNA]</scope>
    <source>
        <strain evidence="1 2">CCUG 51432</strain>
    </source>
</reference>
<evidence type="ECO:0000313" key="2">
    <source>
        <dbReference type="Proteomes" id="UP000287605"/>
    </source>
</evidence>
<organism evidence="1 2">
    <name type="scientific">Vagococcus elongatus</name>
    <dbReference type="NCBI Taxonomy" id="180344"/>
    <lineage>
        <taxon>Bacteria</taxon>
        <taxon>Bacillati</taxon>
        <taxon>Bacillota</taxon>
        <taxon>Bacilli</taxon>
        <taxon>Lactobacillales</taxon>
        <taxon>Enterococcaceae</taxon>
        <taxon>Vagococcus</taxon>
    </lineage>
</organism>
<comment type="caution">
    <text evidence="1">The sequence shown here is derived from an EMBL/GenBank/DDBJ whole genome shotgun (WGS) entry which is preliminary data.</text>
</comment>
<evidence type="ECO:0008006" key="3">
    <source>
        <dbReference type="Google" id="ProtNLM"/>
    </source>
</evidence>
<dbReference type="EMBL" id="NGKA01000010">
    <property type="protein sequence ID" value="RSU11571.1"/>
    <property type="molecule type" value="Genomic_DNA"/>
</dbReference>
<dbReference type="AlphaFoldDB" id="A0A430AU41"/>
<dbReference type="RefSeq" id="WP_126809195.1">
    <property type="nucleotide sequence ID" value="NZ_NGKA01000010.1"/>
</dbReference>
<dbReference type="Pfam" id="PF10665">
    <property type="entry name" value="Minor_capsid_1"/>
    <property type="match status" value="1"/>
</dbReference>